<reference evidence="1" key="1">
    <citation type="submission" date="2022-04" db="EMBL/GenBank/DDBJ databases">
        <title>Genome of the entomopathogenic fungus Entomophthora muscae.</title>
        <authorList>
            <person name="Elya C."/>
            <person name="Lovett B.R."/>
            <person name="Lee E."/>
            <person name="Macias A.M."/>
            <person name="Hajek A.E."/>
            <person name="De Bivort B.L."/>
            <person name="Kasson M.T."/>
            <person name="De Fine Licht H.H."/>
            <person name="Stajich J.E."/>
        </authorList>
    </citation>
    <scope>NUCLEOTIDE SEQUENCE</scope>
    <source>
        <strain evidence="1">Berkeley</strain>
    </source>
</reference>
<keyword evidence="2" id="KW-1185">Reference proteome</keyword>
<evidence type="ECO:0000313" key="2">
    <source>
        <dbReference type="Proteomes" id="UP001165960"/>
    </source>
</evidence>
<comment type="caution">
    <text evidence="1">The sequence shown here is derived from an EMBL/GenBank/DDBJ whole genome shotgun (WGS) entry which is preliminary data.</text>
</comment>
<gene>
    <name evidence="1" type="ORF">DSO57_1011842</name>
</gene>
<name>A0ACC2RL73_9FUNG</name>
<accession>A0ACC2RL73</accession>
<dbReference type="Proteomes" id="UP001165960">
    <property type="component" value="Unassembled WGS sequence"/>
</dbReference>
<evidence type="ECO:0000313" key="1">
    <source>
        <dbReference type="EMBL" id="KAJ9050725.1"/>
    </source>
</evidence>
<dbReference type="EMBL" id="QTSX02007141">
    <property type="protein sequence ID" value="KAJ9050725.1"/>
    <property type="molecule type" value="Genomic_DNA"/>
</dbReference>
<organism evidence="1 2">
    <name type="scientific">Entomophthora muscae</name>
    <dbReference type="NCBI Taxonomy" id="34485"/>
    <lineage>
        <taxon>Eukaryota</taxon>
        <taxon>Fungi</taxon>
        <taxon>Fungi incertae sedis</taxon>
        <taxon>Zoopagomycota</taxon>
        <taxon>Entomophthoromycotina</taxon>
        <taxon>Entomophthoromycetes</taxon>
        <taxon>Entomophthorales</taxon>
        <taxon>Entomophthoraceae</taxon>
        <taxon>Entomophthora</taxon>
    </lineage>
</organism>
<proteinExistence type="predicted"/>
<protein>
    <submittedName>
        <fullName evidence="1">Uncharacterized protein</fullName>
    </submittedName>
</protein>
<sequence length="265" mass="29662">MSIGHMSMGSMKLPHSLVEFICTLGCYVCNLERKDYLYTSSPHQQSNPSNDSSNNEEFNHSYALLPSGTDSLELSSTDNSYDGTADFSECFIDSSPVQTEITLNPDINCYNPLFNVEPIPSFSIDFGDVVFATLSDEEMDPLLEDSSTDDEMYSDQAQEISFRPSKRTFEEDISTKQPSDCKRSKNVEPKTSLLINLGNVMLATQSDKEIDPLLKATSTNDETIYPYGSPQTSFWIQIKLKMITADHQSGSLTEMKISLRSKNEK</sequence>